<dbReference type="OrthoDB" id="190098at2759"/>
<comment type="similarity">
    <text evidence="1">Belongs to the SEC6 family.</text>
</comment>
<evidence type="ECO:0000313" key="4">
    <source>
        <dbReference type="EMBL" id="KKO75713.1"/>
    </source>
</evidence>
<dbReference type="VEuPathDB" id="MicrosporidiaDB:AAJ76_1400059288"/>
<dbReference type="GeneID" id="36318947"/>
<evidence type="ECO:0000256" key="1">
    <source>
        <dbReference type="ARBA" id="ARBA00009447"/>
    </source>
</evidence>
<keyword evidence="3" id="KW-0268">Exocytosis</keyword>
<keyword evidence="5" id="KW-1185">Reference proteome</keyword>
<name>A0A0F9WS56_9MICR</name>
<comment type="caution">
    <text evidence="4">The sequence shown here is derived from an EMBL/GenBank/DDBJ whole genome shotgun (WGS) entry which is preliminary data.</text>
</comment>
<dbReference type="EMBL" id="JPQZ01000014">
    <property type="protein sequence ID" value="KKO75713.1"/>
    <property type="molecule type" value="Genomic_DNA"/>
</dbReference>
<dbReference type="VEuPathDB" id="MicrosporidiaDB:G9O61_00g011310"/>
<dbReference type="PANTHER" id="PTHR21292:SF1">
    <property type="entry name" value="EXOCYST COMPLEX COMPONENT 3"/>
    <property type="match status" value="1"/>
</dbReference>
<dbReference type="VEuPathDB" id="MicrosporidiaDB:NCER_100036"/>
<dbReference type="GO" id="GO:0000145">
    <property type="term" value="C:exocyst"/>
    <property type="evidence" value="ECO:0007669"/>
    <property type="project" value="InterPro"/>
</dbReference>
<dbReference type="OMA" id="LAYDSHY"/>
<evidence type="ECO:0000256" key="3">
    <source>
        <dbReference type="ARBA" id="ARBA00022483"/>
    </source>
</evidence>
<evidence type="ECO:0000313" key="5">
    <source>
        <dbReference type="Proteomes" id="UP000034350"/>
    </source>
</evidence>
<dbReference type="Pfam" id="PF06046">
    <property type="entry name" value="Sec6"/>
    <property type="match status" value="1"/>
</dbReference>
<dbReference type="InterPro" id="IPR010326">
    <property type="entry name" value="EXOC3/Sec6"/>
</dbReference>
<proteinExistence type="inferred from homology"/>
<gene>
    <name evidence="4" type="ORF">AAJ76_1400059288</name>
</gene>
<dbReference type="PANTHER" id="PTHR21292">
    <property type="entry name" value="EXOCYST COMPLEX COMPONENT SEC6-RELATED"/>
    <property type="match status" value="1"/>
</dbReference>
<accession>A0A0F9WS56</accession>
<dbReference type="RefSeq" id="XP_024331455.1">
    <property type="nucleotide sequence ID" value="XM_024474044.1"/>
</dbReference>
<organism evidence="4 5">
    <name type="scientific">Vairimorpha ceranae</name>
    <dbReference type="NCBI Taxonomy" id="40302"/>
    <lineage>
        <taxon>Eukaryota</taxon>
        <taxon>Fungi</taxon>
        <taxon>Fungi incertae sedis</taxon>
        <taxon>Microsporidia</taxon>
        <taxon>Nosematidae</taxon>
        <taxon>Vairimorpha</taxon>
    </lineage>
</organism>
<dbReference type="Gene3D" id="1.10.357.50">
    <property type="match status" value="1"/>
</dbReference>
<reference evidence="4 5" key="1">
    <citation type="journal article" date="2015" name="Environ. Microbiol.">
        <title>Genome analyses suggest the presence of polyploidy and recent human-driven expansions in eight global populations of the honeybee pathogen Nosema ceranae.</title>
        <authorList>
            <person name="Pelin A."/>
            <person name="Selman M."/>
            <person name="Aris-Brosou S."/>
            <person name="Farinelli L."/>
            <person name="Corradi N."/>
        </authorList>
    </citation>
    <scope>NUCLEOTIDE SEQUENCE [LARGE SCALE GENOMIC DNA]</scope>
    <source>
        <strain evidence="4 5">PA08 1199</strain>
    </source>
</reference>
<sequence length="691" mass="81460">MENQALEELSEKIKYPSDLNSKIESIQANVKDLFFYNQNLLSNKIITCHTILRDIEEDILKIEAMYKEFLKNKDKNIKILNDFLVLIKNYTTVKMICVTHSNLLKVKYFSEKMSTLYDPIVNDDLDTYHSKIFELEDFMYDLEYFNHDLSREDTIEVSKAISHIKKQILDFNCKLLELGEDFISNYEIFPKVCEIIRKEEKRDQITNLAKKGEHSDEPISKEMYKLYKKYIKRTCKNITERIKNSIKSSIKNKFKKLEEEQIFVKKLYFVTEDLKLIKERFNLDFFSFDEFLKEYHINLKHLLDKKSNYLDAGEILAVIEFVTDYYNNVESTFGKIADSLGDKLLENEEVLLDKYTKIAEQKLKEWISNITKIEVNKFYMRNEEISKDEEDKLISPGFVSLLQIIKMQLEPISFNKQIFAHITKTIIKYCNIFKDELINVMEKDFLPSVQMKSKAGYEDFCIMFGNSGLKLTQYITSLPQCQSPEVRELGTTFINILRASNKYLSQFVIETCYPVTKDLFTEKWYKDDIVKVLIITVKDFLMDYKITMSDYTFMTFIHELANSLSLTYLKQLGSKKSKILDQCASRLKNNYLKIKSILDEFGEKNDVLNALSPLLKIIPLIDCKSVDLFVEEVKSLQYVFPDIKRKFVKTIISKRKDLTEDEKKDFTLRLKECFGEILPTEKTIFSKFLGI</sequence>
<dbReference type="InterPro" id="IPR042532">
    <property type="entry name" value="EXOC3/Sec6_C"/>
</dbReference>
<keyword evidence="2" id="KW-0813">Transport</keyword>
<dbReference type="Gene3D" id="1.10.357.70">
    <property type="entry name" value="Exocyst complex component Sec6, C-terminal domain"/>
    <property type="match status" value="1"/>
</dbReference>
<dbReference type="GO" id="GO:0000149">
    <property type="term" value="F:SNARE binding"/>
    <property type="evidence" value="ECO:0007669"/>
    <property type="project" value="TreeGrafter"/>
</dbReference>
<dbReference type="AlphaFoldDB" id="A0A0F9WS56"/>
<dbReference type="GO" id="GO:0006887">
    <property type="term" value="P:exocytosis"/>
    <property type="evidence" value="ECO:0007669"/>
    <property type="project" value="UniProtKB-KW"/>
</dbReference>
<protein>
    <submittedName>
        <fullName evidence="4">Exocyst complex subunit sec6</fullName>
    </submittedName>
</protein>
<dbReference type="GO" id="GO:0051601">
    <property type="term" value="P:exocyst localization"/>
    <property type="evidence" value="ECO:0007669"/>
    <property type="project" value="TreeGrafter"/>
</dbReference>
<dbReference type="Proteomes" id="UP000034350">
    <property type="component" value="Unassembled WGS sequence"/>
</dbReference>
<evidence type="ECO:0000256" key="2">
    <source>
        <dbReference type="ARBA" id="ARBA00022448"/>
    </source>
</evidence>